<reference evidence="8" key="1">
    <citation type="journal article" date="2019" name="Int. J. Syst. Evol. Microbiol.">
        <title>The Global Catalogue of Microorganisms (GCM) 10K type strain sequencing project: providing services to taxonomists for standard genome sequencing and annotation.</title>
        <authorList>
            <consortium name="The Broad Institute Genomics Platform"/>
            <consortium name="The Broad Institute Genome Sequencing Center for Infectious Disease"/>
            <person name="Wu L."/>
            <person name="Ma J."/>
        </authorList>
    </citation>
    <scope>NUCLEOTIDE SEQUENCE [LARGE SCALE GENOMIC DNA]</scope>
    <source>
        <strain evidence="8">JCM 17326</strain>
    </source>
</reference>
<evidence type="ECO:0000259" key="6">
    <source>
        <dbReference type="PROSITE" id="PS50937"/>
    </source>
</evidence>
<evidence type="ECO:0000256" key="4">
    <source>
        <dbReference type="ARBA" id="ARBA00023163"/>
    </source>
</evidence>
<dbReference type="SMART" id="SM00422">
    <property type="entry name" value="HTH_MERR"/>
    <property type="match status" value="1"/>
</dbReference>
<proteinExistence type="predicted"/>
<protein>
    <recommendedName>
        <fullName evidence="6">HTH merR-type domain-containing protein</fullName>
    </recommendedName>
</protein>
<keyword evidence="4" id="KW-0804">Transcription</keyword>
<dbReference type="PANTHER" id="PTHR30204:SF69">
    <property type="entry name" value="MERR-FAMILY TRANSCRIPTIONAL REGULATOR"/>
    <property type="match status" value="1"/>
</dbReference>
<keyword evidence="2" id="KW-0805">Transcription regulation</keyword>
<dbReference type="EMBL" id="BAABDQ010000029">
    <property type="protein sequence ID" value="GAA3594137.1"/>
    <property type="molecule type" value="Genomic_DNA"/>
</dbReference>
<evidence type="ECO:0000313" key="8">
    <source>
        <dbReference type="Proteomes" id="UP001500630"/>
    </source>
</evidence>
<dbReference type="InterPro" id="IPR000551">
    <property type="entry name" value="MerR-type_HTH_dom"/>
</dbReference>
<keyword evidence="8" id="KW-1185">Reference proteome</keyword>
<dbReference type="PROSITE" id="PS50937">
    <property type="entry name" value="HTH_MERR_2"/>
    <property type="match status" value="1"/>
</dbReference>
<evidence type="ECO:0000313" key="7">
    <source>
        <dbReference type="EMBL" id="GAA3594137.1"/>
    </source>
</evidence>
<organism evidence="7 8">
    <name type="scientific">Nonomuraea rosea</name>
    <dbReference type="NCBI Taxonomy" id="638574"/>
    <lineage>
        <taxon>Bacteria</taxon>
        <taxon>Bacillati</taxon>
        <taxon>Actinomycetota</taxon>
        <taxon>Actinomycetes</taxon>
        <taxon>Streptosporangiales</taxon>
        <taxon>Streptosporangiaceae</taxon>
        <taxon>Nonomuraea</taxon>
    </lineage>
</organism>
<comment type="caution">
    <text evidence="7">The sequence shown here is derived from an EMBL/GenBank/DDBJ whole genome shotgun (WGS) entry which is preliminary data.</text>
</comment>
<dbReference type="InterPro" id="IPR047057">
    <property type="entry name" value="MerR_fam"/>
</dbReference>
<evidence type="ECO:0000256" key="5">
    <source>
        <dbReference type="SAM" id="MobiDB-lite"/>
    </source>
</evidence>
<dbReference type="SUPFAM" id="SSF46955">
    <property type="entry name" value="Putative DNA-binding domain"/>
    <property type="match status" value="1"/>
</dbReference>
<dbReference type="Gene3D" id="1.10.1660.10">
    <property type="match status" value="1"/>
</dbReference>
<dbReference type="PANTHER" id="PTHR30204">
    <property type="entry name" value="REDOX-CYCLING DRUG-SENSING TRANSCRIPTIONAL ACTIVATOR SOXR"/>
    <property type="match status" value="1"/>
</dbReference>
<accession>A0ABP6Z052</accession>
<dbReference type="InterPro" id="IPR009061">
    <property type="entry name" value="DNA-bd_dom_put_sf"/>
</dbReference>
<feature type="compositionally biased region" description="Basic and acidic residues" evidence="5">
    <location>
        <begin position="199"/>
        <end position="211"/>
    </location>
</feature>
<evidence type="ECO:0000256" key="2">
    <source>
        <dbReference type="ARBA" id="ARBA00023015"/>
    </source>
</evidence>
<sequence>MHPSQGEGGGEPGRASADHDDVGHVCLQKRSSLDVEASLQVNVNMKSSDSLRIGELAEQFGLASHVLRHWEAMGLLTPATRVNGRRRYTRDHAVRVLTIIRAKAAGMSLEQIREIINVSGQAERHALLQRHHAELERRLREIAASKALIEHLMECQADDFTQCPAYRRLVETSAEFQHLDEDGCVLSAAGTGSGGTVRRLQEERRDEEQPP</sequence>
<gene>
    <name evidence="7" type="ORF">GCM10022419_091550</name>
</gene>
<dbReference type="Proteomes" id="UP001500630">
    <property type="component" value="Unassembled WGS sequence"/>
</dbReference>
<dbReference type="Pfam" id="PF13411">
    <property type="entry name" value="MerR_1"/>
    <property type="match status" value="1"/>
</dbReference>
<feature type="region of interest" description="Disordered" evidence="5">
    <location>
        <begin position="190"/>
        <end position="211"/>
    </location>
</feature>
<evidence type="ECO:0000256" key="1">
    <source>
        <dbReference type="ARBA" id="ARBA00022491"/>
    </source>
</evidence>
<evidence type="ECO:0000256" key="3">
    <source>
        <dbReference type="ARBA" id="ARBA00023125"/>
    </source>
</evidence>
<feature type="domain" description="HTH merR-type" evidence="6">
    <location>
        <begin position="50"/>
        <end position="118"/>
    </location>
</feature>
<keyword evidence="3" id="KW-0238">DNA-binding</keyword>
<keyword evidence="1" id="KW-0678">Repressor</keyword>
<name>A0ABP6Z052_9ACTN</name>